<name>A0AAD7K9K3_9AGAR</name>
<protein>
    <submittedName>
        <fullName evidence="2">Uncharacterized protein</fullName>
    </submittedName>
</protein>
<proteinExistence type="predicted"/>
<dbReference type="Proteomes" id="UP001215280">
    <property type="component" value="Unassembled WGS sequence"/>
</dbReference>
<evidence type="ECO:0000256" key="1">
    <source>
        <dbReference type="SAM" id="MobiDB-lite"/>
    </source>
</evidence>
<keyword evidence="3" id="KW-1185">Reference proteome</keyword>
<sequence length="252" mass="28381">MKLRIDETWPWGGKGVAKRADSGPKLLQGRHQIIHWKVELDLGPGVHRMNESTERRLEDLVAGGVQFALRKWAGGFRLEDWVDLESDGANSGERGSPRNGMRVLKTHTSWSLTHPRRCTEKLGTEMYGQNDPAMRRVRRTLREKPTQSAIGDIVTGTEAARRGRLLWVKRRRTRALGGSMPRRSVIEWGDRDPGVGDKATIIECSESDAEGVGVGNPQKISEGSELEDETREVGQITSDQRRKDWPTRLARN</sequence>
<feature type="region of interest" description="Disordered" evidence="1">
    <location>
        <begin position="206"/>
        <end position="252"/>
    </location>
</feature>
<reference evidence="2" key="1">
    <citation type="submission" date="2023-03" db="EMBL/GenBank/DDBJ databases">
        <title>Massive genome expansion in bonnet fungi (Mycena s.s.) driven by repeated elements and novel gene families across ecological guilds.</title>
        <authorList>
            <consortium name="Lawrence Berkeley National Laboratory"/>
            <person name="Harder C.B."/>
            <person name="Miyauchi S."/>
            <person name="Viragh M."/>
            <person name="Kuo A."/>
            <person name="Thoen E."/>
            <person name="Andreopoulos B."/>
            <person name="Lu D."/>
            <person name="Skrede I."/>
            <person name="Drula E."/>
            <person name="Henrissat B."/>
            <person name="Morin E."/>
            <person name="Kohler A."/>
            <person name="Barry K."/>
            <person name="LaButti K."/>
            <person name="Morin E."/>
            <person name="Salamov A."/>
            <person name="Lipzen A."/>
            <person name="Mereny Z."/>
            <person name="Hegedus B."/>
            <person name="Baldrian P."/>
            <person name="Stursova M."/>
            <person name="Weitz H."/>
            <person name="Taylor A."/>
            <person name="Grigoriev I.V."/>
            <person name="Nagy L.G."/>
            <person name="Martin F."/>
            <person name="Kauserud H."/>
        </authorList>
    </citation>
    <scope>NUCLEOTIDE SEQUENCE</scope>
    <source>
        <strain evidence="2">CBHHK188m</strain>
    </source>
</reference>
<dbReference type="AlphaFoldDB" id="A0AAD7K9K3"/>
<dbReference type="EMBL" id="JARJLG010000006">
    <property type="protein sequence ID" value="KAJ7780035.1"/>
    <property type="molecule type" value="Genomic_DNA"/>
</dbReference>
<evidence type="ECO:0000313" key="2">
    <source>
        <dbReference type="EMBL" id="KAJ7780035.1"/>
    </source>
</evidence>
<accession>A0AAD7K9K3</accession>
<organism evidence="2 3">
    <name type="scientific">Mycena maculata</name>
    <dbReference type="NCBI Taxonomy" id="230809"/>
    <lineage>
        <taxon>Eukaryota</taxon>
        <taxon>Fungi</taxon>
        <taxon>Dikarya</taxon>
        <taxon>Basidiomycota</taxon>
        <taxon>Agaricomycotina</taxon>
        <taxon>Agaricomycetes</taxon>
        <taxon>Agaricomycetidae</taxon>
        <taxon>Agaricales</taxon>
        <taxon>Marasmiineae</taxon>
        <taxon>Mycenaceae</taxon>
        <taxon>Mycena</taxon>
    </lineage>
</organism>
<gene>
    <name evidence="2" type="ORF">DFH07DRAFT_765351</name>
</gene>
<comment type="caution">
    <text evidence="2">The sequence shown here is derived from an EMBL/GenBank/DDBJ whole genome shotgun (WGS) entry which is preliminary data.</text>
</comment>
<evidence type="ECO:0000313" key="3">
    <source>
        <dbReference type="Proteomes" id="UP001215280"/>
    </source>
</evidence>